<name>A0A7Z7N156_9BURK</name>
<sequence length="120" mass="12918">MECIEIYTSLAGHSEFRTIHAFEVSPVSFNGVAVSLSSPQPCESVLVHEFESDYFLGWHNPPSRQYVVVLEGELEITVQGGDAAQRFAAGAVFVAGDLQGTGHTTRAIRAGRALVVNVRG</sequence>
<reference evidence="1 2" key="1">
    <citation type="submission" date="2017-09" db="EMBL/GenBank/DDBJ databases">
        <authorList>
            <person name="Varghese N."/>
            <person name="Submissions S."/>
        </authorList>
    </citation>
    <scope>NUCLEOTIDE SEQUENCE [LARGE SCALE GENOMIC DNA]</scope>
    <source>
        <strain evidence="1 2">OK806</strain>
    </source>
</reference>
<keyword evidence="2" id="KW-1185">Reference proteome</keyword>
<proteinExistence type="predicted"/>
<dbReference type="EMBL" id="OCSU01000001">
    <property type="protein sequence ID" value="SOE57331.1"/>
    <property type="molecule type" value="Genomic_DNA"/>
</dbReference>
<dbReference type="RefSeq" id="WP_062640709.1">
    <property type="nucleotide sequence ID" value="NZ_FCOG02000089.1"/>
</dbReference>
<dbReference type="Gene3D" id="2.60.120.10">
    <property type="entry name" value="Jelly Rolls"/>
    <property type="match status" value="1"/>
</dbReference>
<evidence type="ECO:0008006" key="3">
    <source>
        <dbReference type="Google" id="ProtNLM"/>
    </source>
</evidence>
<dbReference type="Proteomes" id="UP000219522">
    <property type="component" value="Unassembled WGS sequence"/>
</dbReference>
<dbReference type="OrthoDB" id="4205621at2"/>
<dbReference type="InterPro" id="IPR011051">
    <property type="entry name" value="RmlC_Cupin_sf"/>
</dbReference>
<comment type="caution">
    <text evidence="1">The sequence shown here is derived from an EMBL/GenBank/DDBJ whole genome shotgun (WGS) entry which is preliminary data.</text>
</comment>
<dbReference type="SUPFAM" id="SSF51182">
    <property type="entry name" value="RmlC-like cupins"/>
    <property type="match status" value="1"/>
</dbReference>
<dbReference type="InterPro" id="IPR014710">
    <property type="entry name" value="RmlC-like_jellyroll"/>
</dbReference>
<organism evidence="1 2">
    <name type="scientific">Caballeronia arationis</name>
    <dbReference type="NCBI Taxonomy" id="1777142"/>
    <lineage>
        <taxon>Bacteria</taxon>
        <taxon>Pseudomonadati</taxon>
        <taxon>Pseudomonadota</taxon>
        <taxon>Betaproteobacteria</taxon>
        <taxon>Burkholderiales</taxon>
        <taxon>Burkholderiaceae</taxon>
        <taxon>Caballeronia</taxon>
    </lineage>
</organism>
<protein>
    <recommendedName>
        <fullName evidence="3">Cupin domain protein</fullName>
    </recommendedName>
</protein>
<evidence type="ECO:0000313" key="1">
    <source>
        <dbReference type="EMBL" id="SOE57331.1"/>
    </source>
</evidence>
<gene>
    <name evidence="1" type="ORF">SAMN05446927_1423</name>
</gene>
<evidence type="ECO:0000313" key="2">
    <source>
        <dbReference type="Proteomes" id="UP000219522"/>
    </source>
</evidence>
<dbReference type="AlphaFoldDB" id="A0A7Z7N156"/>
<accession>A0A7Z7N156</accession>